<organism evidence="3 4">
    <name type="scientific">Mucilaginibacter gossypii</name>
    <dbReference type="NCBI Taxonomy" id="551996"/>
    <lineage>
        <taxon>Bacteria</taxon>
        <taxon>Pseudomonadati</taxon>
        <taxon>Bacteroidota</taxon>
        <taxon>Sphingobacteriia</taxon>
        <taxon>Sphingobacteriales</taxon>
        <taxon>Sphingobacteriaceae</taxon>
        <taxon>Mucilaginibacter</taxon>
    </lineage>
</organism>
<dbReference type="InterPro" id="IPR005545">
    <property type="entry name" value="YCII"/>
</dbReference>
<dbReference type="AlphaFoldDB" id="A0A1G7WHR7"/>
<dbReference type="EMBL" id="FNCG01000004">
    <property type="protein sequence ID" value="SDG71414.1"/>
    <property type="molecule type" value="Genomic_DNA"/>
</dbReference>
<dbReference type="STRING" id="551996.SAMN05192573_104426"/>
<sequence length="98" mass="11348">MFFIDLKYIAPLEEVDAYMEVHLKHLNKYYDEKVFVVWGPKVPRTGGVILAFAGSREQIEKIITEDPFYKHKLAEFTVTEFLTPVYHPDLTALLDGAE</sequence>
<gene>
    <name evidence="3" type="ORF">SAMN05192573_104426</name>
</gene>
<name>A0A1G7WHR7_9SPHI</name>
<dbReference type="RefSeq" id="WP_091166687.1">
    <property type="nucleotide sequence ID" value="NZ_FNCG01000004.1"/>
</dbReference>
<protein>
    <submittedName>
        <fullName evidence="3">Uncharacterized conserved protein YciI, contains a putative active-site phosphohistidine</fullName>
    </submittedName>
</protein>
<dbReference type="PANTHER" id="PTHR37828">
    <property type="entry name" value="GSR2449 PROTEIN"/>
    <property type="match status" value="1"/>
</dbReference>
<dbReference type="Pfam" id="PF03795">
    <property type="entry name" value="YCII"/>
    <property type="match status" value="1"/>
</dbReference>
<dbReference type="InterPro" id="IPR011008">
    <property type="entry name" value="Dimeric_a/b-barrel"/>
</dbReference>
<accession>A0A1G7WHR7</accession>
<dbReference type="PANTHER" id="PTHR37828:SF1">
    <property type="entry name" value="YCII-RELATED DOMAIN-CONTAINING PROTEIN"/>
    <property type="match status" value="1"/>
</dbReference>
<dbReference type="Gene3D" id="3.30.70.1060">
    <property type="entry name" value="Dimeric alpha+beta barrel"/>
    <property type="match status" value="1"/>
</dbReference>
<evidence type="ECO:0000259" key="2">
    <source>
        <dbReference type="Pfam" id="PF03795"/>
    </source>
</evidence>
<evidence type="ECO:0000313" key="4">
    <source>
        <dbReference type="Proteomes" id="UP000199705"/>
    </source>
</evidence>
<reference evidence="4" key="1">
    <citation type="submission" date="2016-10" db="EMBL/GenBank/DDBJ databases">
        <authorList>
            <person name="Varghese N."/>
            <person name="Submissions S."/>
        </authorList>
    </citation>
    <scope>NUCLEOTIDE SEQUENCE [LARGE SCALE GENOMIC DNA]</scope>
    <source>
        <strain evidence="4">Gh-67</strain>
    </source>
</reference>
<keyword evidence="4" id="KW-1185">Reference proteome</keyword>
<feature type="domain" description="YCII-related" evidence="2">
    <location>
        <begin position="1"/>
        <end position="81"/>
    </location>
</feature>
<evidence type="ECO:0000313" key="3">
    <source>
        <dbReference type="EMBL" id="SDG71414.1"/>
    </source>
</evidence>
<evidence type="ECO:0000256" key="1">
    <source>
        <dbReference type="ARBA" id="ARBA00007689"/>
    </source>
</evidence>
<proteinExistence type="inferred from homology"/>
<comment type="similarity">
    <text evidence="1">Belongs to the YciI family.</text>
</comment>
<dbReference type="SUPFAM" id="SSF54909">
    <property type="entry name" value="Dimeric alpha+beta barrel"/>
    <property type="match status" value="1"/>
</dbReference>
<dbReference type="Proteomes" id="UP000199705">
    <property type="component" value="Unassembled WGS sequence"/>
</dbReference>